<protein>
    <submittedName>
        <fullName evidence="1">Uncharacterized protein</fullName>
    </submittedName>
</protein>
<evidence type="ECO:0000313" key="2">
    <source>
        <dbReference type="Proteomes" id="UP000004722"/>
    </source>
</evidence>
<organism evidence="1 2">
    <name type="scientific">Lactobacillus crispatus FB077-07</name>
    <dbReference type="NCBI Taxonomy" id="883092"/>
    <lineage>
        <taxon>Bacteria</taxon>
        <taxon>Bacillati</taxon>
        <taxon>Bacillota</taxon>
        <taxon>Bacilli</taxon>
        <taxon>Lactobacillales</taxon>
        <taxon>Lactobacillaceae</taxon>
        <taxon>Lactobacillus</taxon>
    </lineage>
</organism>
<dbReference type="RefSeq" id="WP_005723821.1">
    <property type="nucleotide sequence ID" value="NZ_JH932272.1"/>
</dbReference>
<dbReference type="HOGENOM" id="CLU_3154101_0_0_9"/>
<proteinExistence type="predicted"/>
<dbReference type="PATRIC" id="fig|883092.3.peg.814"/>
<evidence type="ECO:0000313" key="1">
    <source>
        <dbReference type="EMBL" id="EKB71299.1"/>
    </source>
</evidence>
<gene>
    <name evidence="1" type="ORF">HMPREF9249_00823</name>
</gene>
<dbReference type="AlphaFoldDB" id="K1NSX0"/>
<name>K1NSX0_9LACO</name>
<sequence length="48" mass="5412">MKKFESLKDENLLECVGGKRGYNCYKFGKDVGRTVKLVAPIVIPLFCC</sequence>
<dbReference type="Proteomes" id="UP000004722">
    <property type="component" value="Unassembled WGS sequence"/>
</dbReference>
<accession>K1NSX0</accession>
<dbReference type="EMBL" id="AGZG01000043">
    <property type="protein sequence ID" value="EKB71299.1"/>
    <property type="molecule type" value="Genomic_DNA"/>
</dbReference>
<comment type="caution">
    <text evidence="1">The sequence shown here is derived from an EMBL/GenBank/DDBJ whole genome shotgun (WGS) entry which is preliminary data.</text>
</comment>
<reference evidence="1 2" key="1">
    <citation type="submission" date="2012-07" db="EMBL/GenBank/DDBJ databases">
        <title>The Genome Sequence of Lactobacillus crispatus FB077-07.</title>
        <authorList>
            <consortium name="The Broad Institute Genome Sequencing Platform"/>
            <person name="Earl A."/>
            <person name="Ward D."/>
            <person name="Feldgarden M."/>
            <person name="Gevers D."/>
            <person name="Saerens B."/>
            <person name="Vaneechoutte M."/>
            <person name="Walker B."/>
            <person name="Young S.K."/>
            <person name="Zeng Q."/>
            <person name="Gargeya S."/>
            <person name="Fitzgerald M."/>
            <person name="Haas B."/>
            <person name="Abouelleil A."/>
            <person name="Alvarado L."/>
            <person name="Arachchi H.M."/>
            <person name="Berlin A.M."/>
            <person name="Chapman S.B."/>
            <person name="Goldberg J."/>
            <person name="Griggs A."/>
            <person name="Gujja S."/>
            <person name="Hansen M."/>
            <person name="Howarth C."/>
            <person name="Imamovic A."/>
            <person name="Larimer J."/>
            <person name="McCowen C."/>
            <person name="Montmayeur A."/>
            <person name="Murphy C."/>
            <person name="Neiman D."/>
            <person name="Pearson M."/>
            <person name="Priest M."/>
            <person name="Roberts A."/>
            <person name="Saif S."/>
            <person name="Shea T."/>
            <person name="Sisk P."/>
            <person name="Sykes S."/>
            <person name="Wortman J."/>
            <person name="Nusbaum C."/>
            <person name="Birren B."/>
        </authorList>
    </citation>
    <scope>NUCLEOTIDE SEQUENCE [LARGE SCALE GENOMIC DNA]</scope>
    <source>
        <strain evidence="1 2">FB077-07</strain>
    </source>
</reference>